<dbReference type="AlphaFoldDB" id="A0A9P7H2C3"/>
<accession>A0A9P7H2C3</accession>
<comment type="caution">
    <text evidence="3">The sequence shown here is derived from an EMBL/GenBank/DDBJ whole genome shotgun (WGS) entry which is preliminary data.</text>
</comment>
<evidence type="ECO:0000256" key="1">
    <source>
        <dbReference type="SAM" id="MobiDB-lite"/>
    </source>
</evidence>
<dbReference type="Pfam" id="PF11696">
    <property type="entry name" value="DUF3292"/>
    <property type="match status" value="1"/>
</dbReference>
<feature type="compositionally biased region" description="Basic and acidic residues" evidence="1">
    <location>
        <begin position="254"/>
        <end position="273"/>
    </location>
</feature>
<evidence type="ECO:0000313" key="4">
    <source>
        <dbReference type="Proteomes" id="UP000782241"/>
    </source>
</evidence>
<protein>
    <submittedName>
        <fullName evidence="3">Uncharacterized protein</fullName>
    </submittedName>
</protein>
<reference evidence="3" key="1">
    <citation type="submission" date="2021-04" db="EMBL/GenBank/DDBJ databases">
        <title>Draft genome of Fusarium avenaceum strain F156N33, isolated from an atmospheric sample in Virginia.</title>
        <authorList>
            <person name="Yang S."/>
            <person name="Vinatzer B.A."/>
            <person name="Coleman J."/>
        </authorList>
    </citation>
    <scope>NUCLEOTIDE SEQUENCE</scope>
    <source>
        <strain evidence="3">F156N33</strain>
    </source>
</reference>
<dbReference type="Proteomes" id="UP000782241">
    <property type="component" value="Unassembled WGS sequence"/>
</dbReference>
<keyword evidence="2" id="KW-0472">Membrane</keyword>
<feature type="transmembrane region" description="Helical" evidence="2">
    <location>
        <begin position="162"/>
        <end position="183"/>
    </location>
</feature>
<dbReference type="PANTHER" id="PTHR38694:SF1">
    <property type="entry name" value="PEROXIN DOMAIN-CONTAINING PROTEIN"/>
    <property type="match status" value="1"/>
</dbReference>
<keyword evidence="2" id="KW-0812">Transmembrane</keyword>
<gene>
    <name evidence="3" type="ORF">KAF25_010819</name>
</gene>
<dbReference type="PANTHER" id="PTHR38694">
    <property type="entry name" value="CONSERVED EXPRESSED PROTEIN"/>
    <property type="match status" value="1"/>
</dbReference>
<keyword evidence="2" id="KW-1133">Transmembrane helix</keyword>
<organism evidence="3 4">
    <name type="scientific">Fusarium avenaceum</name>
    <dbReference type="NCBI Taxonomy" id="40199"/>
    <lineage>
        <taxon>Eukaryota</taxon>
        <taxon>Fungi</taxon>
        <taxon>Dikarya</taxon>
        <taxon>Ascomycota</taxon>
        <taxon>Pezizomycotina</taxon>
        <taxon>Sordariomycetes</taxon>
        <taxon>Hypocreomycetidae</taxon>
        <taxon>Hypocreales</taxon>
        <taxon>Nectriaceae</taxon>
        <taxon>Fusarium</taxon>
        <taxon>Fusarium tricinctum species complex</taxon>
    </lineage>
</organism>
<evidence type="ECO:0000256" key="2">
    <source>
        <dbReference type="SAM" id="Phobius"/>
    </source>
</evidence>
<keyword evidence="4" id="KW-1185">Reference proteome</keyword>
<proteinExistence type="predicted"/>
<evidence type="ECO:0000313" key="3">
    <source>
        <dbReference type="EMBL" id="KAG5658638.1"/>
    </source>
</evidence>
<sequence>MEDTTRQTRQIAANLDNNANGDSTLYTRVQHEITQTDALHEGHTHSPAVDLLEVKDVGWDTLQDRPKDYAIDGVKNEDLWLLVRKFNKRVFHVKHTPHHPEDELDLNIAPGQQFSPNKLRSALERLYMGIIMGTIISKQHVARLQSWREPRRTAAFCATYFVAWYLDLLMPVLWSVLMAMLLFPEVRSILFPSCPPSMVHYQDGSLVKPAAGMLSTTDSGTGAPENFKGESLEREASNFVTGIIALAANTFVDKDPQHDESQKGGGKTDELPDPRSLAMKIVTAKDKATGVINPSSDKTKGPMQEIMWSQMKPILHNVSVICDVWERGVHFVEPPPPFPKHNHRIIKMFLPLIIVSTFVSCHTVYRISCLGLGVVFFGNTYLSSTYEWFLSTAMKFTFKEVPTDCQLTITLLREGERSKMPLLPPPAPAGPPVQDRPFLDDDVIGASLGDRPLGATKGEIQATVERDAAMIKDTGGDDYEYTKPGSGGKKRSKILSIIKPVAQAAAKTVIGVDKLRAKVGSESAKNRVGAASPRVEPPIAGPVEFTCRWHGESGFAYLTTDTVSPSLCFSKRSSVGDLDSEKYQAVQPVWVIPISRITVLNKYSGYGTKAKLMAGWALEGVISDGMEIVDSEGEATLITAMDRRDELFNRLCSIGDQKWEIW</sequence>
<name>A0A9P7H2C3_9HYPO</name>
<dbReference type="EMBL" id="JAGPUO010000014">
    <property type="protein sequence ID" value="KAG5658638.1"/>
    <property type="molecule type" value="Genomic_DNA"/>
</dbReference>
<feature type="region of interest" description="Disordered" evidence="1">
    <location>
        <begin position="254"/>
        <end position="275"/>
    </location>
</feature>
<dbReference type="InterPro" id="IPR021709">
    <property type="entry name" value="DUF3292"/>
</dbReference>